<reference evidence="1" key="1">
    <citation type="submission" date="2023-06" db="EMBL/GenBank/DDBJ databases">
        <title>Black Yeasts Isolated from many extreme environments.</title>
        <authorList>
            <person name="Coleine C."/>
            <person name="Stajich J.E."/>
            <person name="Selbmann L."/>
        </authorList>
    </citation>
    <scope>NUCLEOTIDE SEQUENCE</scope>
    <source>
        <strain evidence="1">CCFEE 5200</strain>
    </source>
</reference>
<sequence length="62" mass="7094">MDYQVQELLPPGTVALEDLQRNEIILQPTPSDDPEQPLNWSVGRKTVNYVIVCFYALITFTL</sequence>
<dbReference type="EMBL" id="JAUJLE010000622">
    <property type="protein sequence ID" value="KAK0952301.1"/>
    <property type="molecule type" value="Genomic_DNA"/>
</dbReference>
<dbReference type="AlphaFoldDB" id="A0AAN6JWU1"/>
<evidence type="ECO:0000313" key="2">
    <source>
        <dbReference type="Proteomes" id="UP001175353"/>
    </source>
</evidence>
<protein>
    <submittedName>
        <fullName evidence="1">Uncharacterized protein</fullName>
    </submittedName>
</protein>
<comment type="caution">
    <text evidence="1">The sequence shown here is derived from an EMBL/GenBank/DDBJ whole genome shotgun (WGS) entry which is preliminary data.</text>
</comment>
<accession>A0AAN6JWU1</accession>
<proteinExistence type="predicted"/>
<name>A0AAN6JWU1_9PEZI</name>
<dbReference type="Proteomes" id="UP001175353">
    <property type="component" value="Unassembled WGS sequence"/>
</dbReference>
<organism evidence="1 2">
    <name type="scientific">Friedmanniomyces endolithicus</name>
    <dbReference type="NCBI Taxonomy" id="329885"/>
    <lineage>
        <taxon>Eukaryota</taxon>
        <taxon>Fungi</taxon>
        <taxon>Dikarya</taxon>
        <taxon>Ascomycota</taxon>
        <taxon>Pezizomycotina</taxon>
        <taxon>Dothideomycetes</taxon>
        <taxon>Dothideomycetidae</taxon>
        <taxon>Mycosphaerellales</taxon>
        <taxon>Teratosphaeriaceae</taxon>
        <taxon>Friedmanniomyces</taxon>
    </lineage>
</organism>
<evidence type="ECO:0000313" key="1">
    <source>
        <dbReference type="EMBL" id="KAK0952301.1"/>
    </source>
</evidence>
<gene>
    <name evidence="1" type="ORF">LTR91_024486</name>
</gene>
<keyword evidence="2" id="KW-1185">Reference proteome</keyword>